<reference evidence="1" key="1">
    <citation type="submission" date="2018-02" db="EMBL/GenBank/DDBJ databases">
        <title>Rhizophora mucronata_Transcriptome.</title>
        <authorList>
            <person name="Meera S.P."/>
            <person name="Sreeshan A."/>
            <person name="Augustine A."/>
        </authorList>
    </citation>
    <scope>NUCLEOTIDE SEQUENCE</scope>
    <source>
        <tissue evidence="1">Leaf</tissue>
    </source>
</reference>
<accession>A0A2P2PV27</accession>
<evidence type="ECO:0000313" key="1">
    <source>
        <dbReference type="EMBL" id="MBX58606.1"/>
    </source>
</evidence>
<proteinExistence type="predicted"/>
<organism evidence="1">
    <name type="scientific">Rhizophora mucronata</name>
    <name type="common">Asiatic mangrove</name>
    <dbReference type="NCBI Taxonomy" id="61149"/>
    <lineage>
        <taxon>Eukaryota</taxon>
        <taxon>Viridiplantae</taxon>
        <taxon>Streptophyta</taxon>
        <taxon>Embryophyta</taxon>
        <taxon>Tracheophyta</taxon>
        <taxon>Spermatophyta</taxon>
        <taxon>Magnoliopsida</taxon>
        <taxon>eudicotyledons</taxon>
        <taxon>Gunneridae</taxon>
        <taxon>Pentapetalae</taxon>
        <taxon>rosids</taxon>
        <taxon>fabids</taxon>
        <taxon>Malpighiales</taxon>
        <taxon>Rhizophoraceae</taxon>
        <taxon>Rhizophora</taxon>
    </lineage>
</organism>
<protein>
    <submittedName>
        <fullName evidence="1">Uncharacterized protein</fullName>
    </submittedName>
</protein>
<dbReference type="AlphaFoldDB" id="A0A2P2PV27"/>
<name>A0A2P2PV27_RHIMU</name>
<sequence length="24" mass="2831">MKLIFDESYCLSMVIRVGKISRKI</sequence>
<dbReference type="EMBL" id="GGEC01078122">
    <property type="protein sequence ID" value="MBX58606.1"/>
    <property type="molecule type" value="Transcribed_RNA"/>
</dbReference>